<protein>
    <submittedName>
        <fullName evidence="2">Phage tail protein</fullName>
    </submittedName>
</protein>
<dbReference type="Pfam" id="PF13550">
    <property type="entry name" value="Phage-tail_3"/>
    <property type="match status" value="1"/>
</dbReference>
<keyword evidence="3" id="KW-1185">Reference proteome</keyword>
<reference evidence="2 3" key="1">
    <citation type="submission" date="2022-06" db="EMBL/GenBank/DDBJ databases">
        <title>Thiomicrohabdus sp. nov, an obligately chemolithoautotrophic, sulfur-oxidizing bacterium isolated from beach of Guanyin Mountain. Amoy.</title>
        <authorList>
            <person name="Zhu H."/>
        </authorList>
    </citation>
    <scope>NUCLEOTIDE SEQUENCE [LARGE SCALE GENOMIC DNA]</scope>
    <source>
        <strain evidence="2 3">XGS-01</strain>
    </source>
</reference>
<evidence type="ECO:0000313" key="3">
    <source>
        <dbReference type="Proteomes" id="UP001222275"/>
    </source>
</evidence>
<dbReference type="InterPro" id="IPR032876">
    <property type="entry name" value="J_dom"/>
</dbReference>
<feature type="domain" description="Tip attachment protein J" evidence="1">
    <location>
        <begin position="392"/>
        <end position="528"/>
    </location>
</feature>
<proteinExistence type="predicted"/>
<dbReference type="RefSeq" id="WP_275594405.1">
    <property type="nucleotide sequence ID" value="NZ_CP102381.1"/>
</dbReference>
<name>A0ABY8CDE2_9GAMM</name>
<organism evidence="2 3">
    <name type="scientific">Thiomicrorhabdus lithotrophica</name>
    <dbReference type="NCBI Taxonomy" id="2949997"/>
    <lineage>
        <taxon>Bacteria</taxon>
        <taxon>Pseudomonadati</taxon>
        <taxon>Pseudomonadota</taxon>
        <taxon>Gammaproteobacteria</taxon>
        <taxon>Thiotrichales</taxon>
        <taxon>Piscirickettsiaceae</taxon>
        <taxon>Thiomicrorhabdus</taxon>
    </lineage>
</organism>
<accession>A0ABY8CDE2</accession>
<dbReference type="EMBL" id="CP102381">
    <property type="protein sequence ID" value="WEJ62148.1"/>
    <property type="molecule type" value="Genomic_DNA"/>
</dbReference>
<gene>
    <name evidence="2" type="ORF">NR989_09020</name>
</gene>
<sequence>MALAVVGAVIGGIGWGGAAAIAIGAAIGFASQAVMDMVNVDIPSVDYNRLPTSQSPTYSNGIRQNQARVGGAIPVVVGTVKFYPDIVNNPYKIYKAGKEYTYYILSLGNGNLDSNVEFFVGQSPIANFKGIYSEVLAPGVASGQSKELVSVSDSGLILDPVYHNVLKIDGVAGAEIAKDADNDGVYGEYLFPAMTLAGTTSLYFNFLCQRGLYTLSNGDPVATSLGINIKVVIKHADLTETVVNDAVHTINGSASVEPIYSNKDFSMAVVAGDVVAVTLTRQQNNLTTGGVNACHFGEIWMDSLKVQSNNLWRVPMRIEANAELSKAAETKIMAKASNPQAATVRQAVEYVWQQAGLDAAQLNAAILDTADVTVINGILDTQAGIHDTLKRIAAIARAYPVRDADGNVTFFVDRARAVSYVFDDNNIVQDSIQIQMRFIQDTDSDGIKVRWFHPDTMVEQFATHPSNAVNPRQVELFGCTDGAVALNHAVYLYNQQQYRNKTISWQTELVGNTVNVGDVVTVSDSFRNLNETVAIVSIEPSGEQVSLTAINYDERVYA</sequence>
<evidence type="ECO:0000259" key="1">
    <source>
        <dbReference type="Pfam" id="PF13550"/>
    </source>
</evidence>
<dbReference type="Proteomes" id="UP001222275">
    <property type="component" value="Chromosome"/>
</dbReference>
<evidence type="ECO:0000313" key="2">
    <source>
        <dbReference type="EMBL" id="WEJ62148.1"/>
    </source>
</evidence>